<reference evidence="2" key="2">
    <citation type="journal article" date="2023" name="IMA Fungus">
        <title>Comparative genomic study of the Penicillium genus elucidates a diverse pangenome and 15 lateral gene transfer events.</title>
        <authorList>
            <person name="Petersen C."/>
            <person name="Sorensen T."/>
            <person name="Nielsen M.R."/>
            <person name="Sondergaard T.E."/>
            <person name="Sorensen J.L."/>
            <person name="Fitzpatrick D.A."/>
            <person name="Frisvad J.C."/>
            <person name="Nielsen K.L."/>
        </authorList>
    </citation>
    <scope>NUCLEOTIDE SEQUENCE</scope>
    <source>
        <strain evidence="2">IBT 29677</strain>
    </source>
</reference>
<organism evidence="2 3">
    <name type="scientific">Penicillium cosmopolitanum</name>
    <dbReference type="NCBI Taxonomy" id="1131564"/>
    <lineage>
        <taxon>Eukaryota</taxon>
        <taxon>Fungi</taxon>
        <taxon>Dikarya</taxon>
        <taxon>Ascomycota</taxon>
        <taxon>Pezizomycotina</taxon>
        <taxon>Eurotiomycetes</taxon>
        <taxon>Eurotiomycetidae</taxon>
        <taxon>Eurotiales</taxon>
        <taxon>Aspergillaceae</taxon>
        <taxon>Penicillium</taxon>
    </lineage>
</organism>
<sequence>MGDFVAGFEALAQAADVTVPLGQDILSAAMKGGLEVYGRWSLMDRDAAFSLFCSNVAEDMMATTHNTFVNAISPGERRKSTFSSFNSTSFQTWRRDQRRSSQRDNHSDITAISGS</sequence>
<name>A0A9W9V5I5_9EURO</name>
<feature type="region of interest" description="Disordered" evidence="1">
    <location>
        <begin position="93"/>
        <end position="115"/>
    </location>
</feature>
<dbReference type="AlphaFoldDB" id="A0A9W9V5I5"/>
<gene>
    <name evidence="2" type="ORF">N7509_014104</name>
</gene>
<evidence type="ECO:0000256" key="1">
    <source>
        <dbReference type="SAM" id="MobiDB-lite"/>
    </source>
</evidence>
<proteinExistence type="predicted"/>
<accession>A0A9W9V5I5</accession>
<evidence type="ECO:0000313" key="2">
    <source>
        <dbReference type="EMBL" id="KAJ5369492.1"/>
    </source>
</evidence>
<protein>
    <submittedName>
        <fullName evidence="2">Uncharacterized protein</fullName>
    </submittedName>
</protein>
<reference evidence="2" key="1">
    <citation type="submission" date="2022-12" db="EMBL/GenBank/DDBJ databases">
        <authorList>
            <person name="Petersen C."/>
        </authorList>
    </citation>
    <scope>NUCLEOTIDE SEQUENCE</scope>
    <source>
        <strain evidence="2">IBT 29677</strain>
    </source>
</reference>
<comment type="caution">
    <text evidence="2">The sequence shown here is derived from an EMBL/GenBank/DDBJ whole genome shotgun (WGS) entry which is preliminary data.</text>
</comment>
<dbReference type="EMBL" id="JAPZBU010000013">
    <property type="protein sequence ID" value="KAJ5369492.1"/>
    <property type="molecule type" value="Genomic_DNA"/>
</dbReference>
<dbReference type="GeneID" id="81377721"/>
<keyword evidence="3" id="KW-1185">Reference proteome</keyword>
<dbReference type="Proteomes" id="UP001147747">
    <property type="component" value="Unassembled WGS sequence"/>
</dbReference>
<evidence type="ECO:0000313" key="3">
    <source>
        <dbReference type="Proteomes" id="UP001147747"/>
    </source>
</evidence>
<dbReference type="RefSeq" id="XP_056480730.1">
    <property type="nucleotide sequence ID" value="XM_056638741.1"/>
</dbReference>
<feature type="compositionally biased region" description="Basic and acidic residues" evidence="1">
    <location>
        <begin position="93"/>
        <end position="107"/>
    </location>
</feature>